<evidence type="ECO:0000256" key="1">
    <source>
        <dbReference type="SAM" id="MobiDB-lite"/>
    </source>
</evidence>
<dbReference type="PANTHER" id="PTHR21588">
    <property type="entry name" value="COILED-COIL-HELIX-COILED-COIL-HELIX DOMAIN CONTAINING 6"/>
    <property type="match status" value="1"/>
</dbReference>
<reference evidence="3" key="1">
    <citation type="submission" date="2025-08" db="UniProtKB">
        <authorList>
            <consortium name="RefSeq"/>
        </authorList>
    </citation>
    <scope>IDENTIFICATION</scope>
    <source>
        <tissue evidence="3">Whole sample</tissue>
    </source>
</reference>
<dbReference type="PANTHER" id="PTHR21588:SF18">
    <property type="entry name" value="MICOS COMPLEX SUBUNIT MIC19"/>
    <property type="match status" value="1"/>
</dbReference>
<accession>A0A8B8BE15</accession>
<name>A0A8B8BE15_CRAVI</name>
<dbReference type="GO" id="GO:0061617">
    <property type="term" value="C:MICOS complex"/>
    <property type="evidence" value="ECO:0007669"/>
    <property type="project" value="TreeGrafter"/>
</dbReference>
<keyword evidence="2" id="KW-1185">Reference proteome</keyword>
<evidence type="ECO:0000313" key="2">
    <source>
        <dbReference type="Proteomes" id="UP000694844"/>
    </source>
</evidence>
<dbReference type="RefSeq" id="XP_022301630.1">
    <property type="nucleotide sequence ID" value="XM_022445922.1"/>
</dbReference>
<organism evidence="2 3">
    <name type="scientific">Crassostrea virginica</name>
    <name type="common">Eastern oyster</name>
    <dbReference type="NCBI Taxonomy" id="6565"/>
    <lineage>
        <taxon>Eukaryota</taxon>
        <taxon>Metazoa</taxon>
        <taxon>Spiralia</taxon>
        <taxon>Lophotrochozoa</taxon>
        <taxon>Mollusca</taxon>
        <taxon>Bivalvia</taxon>
        <taxon>Autobranchia</taxon>
        <taxon>Pteriomorphia</taxon>
        <taxon>Ostreida</taxon>
        <taxon>Ostreoidea</taxon>
        <taxon>Ostreidae</taxon>
        <taxon>Crassostrea</taxon>
    </lineage>
</organism>
<dbReference type="KEGG" id="cvn:111109700"/>
<dbReference type="GO" id="GO:0007007">
    <property type="term" value="P:inner mitochondrial membrane organization"/>
    <property type="evidence" value="ECO:0007669"/>
    <property type="project" value="TreeGrafter"/>
</dbReference>
<feature type="compositionally biased region" description="Basic and acidic residues" evidence="1">
    <location>
        <begin position="43"/>
        <end position="55"/>
    </location>
</feature>
<evidence type="ECO:0000313" key="3">
    <source>
        <dbReference type="RefSeq" id="XP_022301630.1"/>
    </source>
</evidence>
<dbReference type="GeneID" id="111109700"/>
<dbReference type="AlphaFoldDB" id="A0A8B8BE15"/>
<dbReference type="InterPro" id="IPR052632">
    <property type="entry name" value="MICOS_subunit_Mic19"/>
</dbReference>
<feature type="region of interest" description="Disordered" evidence="1">
    <location>
        <begin position="1"/>
        <end position="55"/>
    </location>
</feature>
<sequence length="141" mass="16139">MGGSSSTRRIEFEQDPNNQIVVTEDFAKRIGSHGTNSGRPSRRKMESEEEFSHSYNQKLKELEDKNAQLLNARVDEFAQAVQEVEKKFMNSTGSPVCQDLQDKVFRCYTENHKKTLLCSADVRAFFECVERARANALMRKG</sequence>
<proteinExistence type="predicted"/>
<protein>
    <submittedName>
        <fullName evidence="3">MICOS complex subunit Mic19-like</fullName>
    </submittedName>
</protein>
<dbReference type="OrthoDB" id="70030at2759"/>
<dbReference type="Proteomes" id="UP000694844">
    <property type="component" value="Chromosome 8"/>
</dbReference>
<gene>
    <name evidence="3" type="primary">LOC111109700</name>
</gene>